<dbReference type="Proteomes" id="UP000148425">
    <property type="component" value="Segment"/>
</dbReference>
<organism evidence="1 2">
    <name type="scientific">Vaccinia virus</name>
    <name type="common">VACV</name>
    <name type="synonym">Orthopoxvirus vaccinia</name>
    <dbReference type="NCBI Taxonomy" id="10245"/>
    <lineage>
        <taxon>Viruses</taxon>
        <taxon>Varidnaviria</taxon>
        <taxon>Bamfordvirae</taxon>
        <taxon>Nucleocytoviricota</taxon>
        <taxon>Pokkesviricetes</taxon>
        <taxon>Chitovirales</taxon>
        <taxon>Poxviridae</taxon>
        <taxon>Chordopoxvirinae</taxon>
        <taxon>Orthopoxvirus</taxon>
    </lineage>
</organism>
<sequence length="44" mass="5240">MPPLPPLEDILIRLKDKFNNKINHEYPTTNLHYYMIIVSIFTVP</sequence>
<evidence type="ECO:0000313" key="1">
    <source>
        <dbReference type="EMBL" id="AND73851.1"/>
    </source>
</evidence>
<dbReference type="EMBL" id="KX061501">
    <property type="protein sequence ID" value="AND73851.1"/>
    <property type="molecule type" value="Genomic_DNA"/>
</dbReference>
<protein>
    <submittedName>
        <fullName evidence="1">Uncharacterized protein</fullName>
    </submittedName>
</protein>
<evidence type="ECO:0000313" key="2">
    <source>
        <dbReference type="Proteomes" id="UP000148425"/>
    </source>
</evidence>
<reference evidence="1 2" key="1">
    <citation type="submission" date="2016-04" db="EMBL/GenBank/DDBJ databases">
        <title>Genome sequence of Vaccinia virus strain Lister Butantan (LBT), a Lister vaccine variant used during smallpox eradication campaign in Brazil.</title>
        <authorList>
            <person name="Assis F.L."/>
            <person name="Trindade G.S."/>
            <person name="Drumond B.P."/>
            <person name="Frace M."/>
            <person name="Sammons S."/>
            <person name="Emerson G.L."/>
            <person name="Li Y."/>
            <person name="Carroll D.S."/>
            <person name="Abrahao J.S."/>
            <person name="Kroon E.G."/>
        </authorList>
    </citation>
    <scope>NUCLEOTIDE SEQUENCE [LARGE SCALE GENOMIC DNA]</scope>
    <source>
        <strain evidence="1">Lister</strain>
    </source>
</reference>
<name>A0A161IY20_VACCV</name>
<proteinExistence type="predicted"/>
<accession>A0A161IY20</accession>